<dbReference type="Proteomes" id="UP000789525">
    <property type="component" value="Unassembled WGS sequence"/>
</dbReference>
<keyword evidence="2" id="KW-1185">Reference proteome</keyword>
<gene>
    <name evidence="1" type="ORF">ACOLOM_LOCUS9926</name>
</gene>
<comment type="caution">
    <text evidence="1">The sequence shown here is derived from an EMBL/GenBank/DDBJ whole genome shotgun (WGS) entry which is preliminary data.</text>
</comment>
<feature type="non-terminal residue" evidence="1">
    <location>
        <position position="115"/>
    </location>
</feature>
<reference evidence="1" key="1">
    <citation type="submission" date="2021-06" db="EMBL/GenBank/DDBJ databases">
        <authorList>
            <person name="Kallberg Y."/>
            <person name="Tangrot J."/>
            <person name="Rosling A."/>
        </authorList>
    </citation>
    <scope>NUCLEOTIDE SEQUENCE</scope>
    <source>
        <strain evidence="1">CL356</strain>
    </source>
</reference>
<evidence type="ECO:0000313" key="2">
    <source>
        <dbReference type="Proteomes" id="UP000789525"/>
    </source>
</evidence>
<accession>A0ACA9P949</accession>
<dbReference type="EMBL" id="CAJVPT010030143">
    <property type="protein sequence ID" value="CAG8693360.1"/>
    <property type="molecule type" value="Genomic_DNA"/>
</dbReference>
<name>A0ACA9P949_9GLOM</name>
<protein>
    <submittedName>
        <fullName evidence="1">2853_t:CDS:1</fullName>
    </submittedName>
</protein>
<evidence type="ECO:0000313" key="1">
    <source>
        <dbReference type="EMBL" id="CAG8693360.1"/>
    </source>
</evidence>
<proteinExistence type="predicted"/>
<sequence>MRLNGPLTVDTPSKLEAIASNYTRVLRARHVVTNGAETPNYGSFGKSWMIWAPLVSISTVFLASTASAEYRANLRHAVDTSGDDGKVHQKETIEEVEGSWTQPLASLFGLDAPTE</sequence>
<organism evidence="1 2">
    <name type="scientific">Acaulospora colombiana</name>
    <dbReference type="NCBI Taxonomy" id="27376"/>
    <lineage>
        <taxon>Eukaryota</taxon>
        <taxon>Fungi</taxon>
        <taxon>Fungi incertae sedis</taxon>
        <taxon>Mucoromycota</taxon>
        <taxon>Glomeromycotina</taxon>
        <taxon>Glomeromycetes</taxon>
        <taxon>Diversisporales</taxon>
        <taxon>Acaulosporaceae</taxon>
        <taxon>Acaulospora</taxon>
    </lineage>
</organism>